<comment type="cofactor">
    <cofactor evidence="1">
        <name>Ca(2+)</name>
        <dbReference type="ChEBI" id="CHEBI:29108"/>
    </cofactor>
</comment>
<dbReference type="SUPFAM" id="SSF48208">
    <property type="entry name" value="Six-hairpin glycosidases"/>
    <property type="match status" value="1"/>
</dbReference>
<dbReference type="GO" id="GO:0005975">
    <property type="term" value="P:carbohydrate metabolic process"/>
    <property type="evidence" value="ECO:0007669"/>
    <property type="project" value="InterPro"/>
</dbReference>
<keyword evidence="6" id="KW-0378">Hydrolase</keyword>
<dbReference type="Proteomes" id="UP000368418">
    <property type="component" value="Unassembled WGS sequence"/>
</dbReference>
<feature type="domain" description="Glycosyl hydrolase family 92" evidence="4">
    <location>
        <begin position="316"/>
        <end position="765"/>
    </location>
</feature>
<dbReference type="GO" id="GO:0006516">
    <property type="term" value="P:glycoprotein catabolic process"/>
    <property type="evidence" value="ECO:0007669"/>
    <property type="project" value="TreeGrafter"/>
</dbReference>
<evidence type="ECO:0000256" key="1">
    <source>
        <dbReference type="ARBA" id="ARBA00001913"/>
    </source>
</evidence>
<reference evidence="6 7" key="1">
    <citation type="journal article" date="2019" name="Nat. Med.">
        <title>A library of human gut bacterial isolates paired with longitudinal multiomics data enables mechanistic microbiome research.</title>
        <authorList>
            <person name="Poyet M."/>
            <person name="Groussin M."/>
            <person name="Gibbons S.M."/>
            <person name="Avila-Pacheco J."/>
            <person name="Jiang X."/>
            <person name="Kearney S.M."/>
            <person name="Perrotta A.R."/>
            <person name="Berdy B."/>
            <person name="Zhao S."/>
            <person name="Lieberman T.D."/>
            <person name="Swanson P.K."/>
            <person name="Smith M."/>
            <person name="Roesemann S."/>
            <person name="Alexander J.E."/>
            <person name="Rich S.A."/>
            <person name="Livny J."/>
            <person name="Vlamakis H."/>
            <person name="Clish C."/>
            <person name="Bullock K."/>
            <person name="Deik A."/>
            <person name="Scott J."/>
            <person name="Pierce K.A."/>
            <person name="Xavier R.J."/>
            <person name="Alm E.J."/>
        </authorList>
    </citation>
    <scope>NUCLEOTIDE SEQUENCE [LARGE SCALE GENOMIC DNA]</scope>
    <source>
        <strain evidence="6 7">BIOML-A19</strain>
    </source>
</reference>
<evidence type="ECO:0000259" key="5">
    <source>
        <dbReference type="Pfam" id="PF17678"/>
    </source>
</evidence>
<dbReference type="Gene3D" id="3.30.2080.10">
    <property type="entry name" value="GH92 mannosidase domain"/>
    <property type="match status" value="1"/>
</dbReference>
<dbReference type="Gene3D" id="1.20.1050.60">
    <property type="entry name" value="alpha-1,2-mannosidase"/>
    <property type="match status" value="1"/>
</dbReference>
<dbReference type="FunFam" id="3.30.2080.10:FF:000001">
    <property type="entry name" value="Alpha-1,2-mannosidase subfamily"/>
    <property type="match status" value="1"/>
</dbReference>
<evidence type="ECO:0000256" key="2">
    <source>
        <dbReference type="ARBA" id="ARBA00011245"/>
    </source>
</evidence>
<dbReference type="InterPro" id="IPR041371">
    <property type="entry name" value="GH92_N"/>
</dbReference>
<keyword evidence="3" id="KW-0106">Calcium</keyword>
<evidence type="ECO:0000256" key="3">
    <source>
        <dbReference type="ARBA" id="ARBA00022837"/>
    </source>
</evidence>
<name>A0A9P4E0M2_9BACE</name>
<dbReference type="Pfam" id="PF17678">
    <property type="entry name" value="Glyco_hydro_92N"/>
    <property type="match status" value="1"/>
</dbReference>
<dbReference type="InterPro" id="IPR008928">
    <property type="entry name" value="6-hairpin_glycosidase_sf"/>
</dbReference>
<dbReference type="Gene3D" id="1.20.1610.10">
    <property type="entry name" value="alpha-1,2-mannosidases domains"/>
    <property type="match status" value="1"/>
</dbReference>
<feature type="domain" description="Glycosyl hydrolase family 92 N-terminal" evidence="5">
    <location>
        <begin position="33"/>
        <end position="310"/>
    </location>
</feature>
<dbReference type="Pfam" id="PF07971">
    <property type="entry name" value="Glyco_hydro_92"/>
    <property type="match status" value="1"/>
</dbReference>
<dbReference type="GO" id="GO:0000224">
    <property type="term" value="F:peptide-N4-(N-acetyl-beta-glucosaminyl)asparagine amidase activity"/>
    <property type="evidence" value="ECO:0007669"/>
    <property type="project" value="TreeGrafter"/>
</dbReference>
<dbReference type="EMBL" id="VVYD01000005">
    <property type="protein sequence ID" value="KAA5500394.1"/>
    <property type="molecule type" value="Genomic_DNA"/>
</dbReference>
<gene>
    <name evidence="6" type="ORF">F2Y31_08115</name>
</gene>
<dbReference type="RefSeq" id="WP_122271459.1">
    <property type="nucleotide sequence ID" value="NZ_CACRTB010000008.1"/>
</dbReference>
<dbReference type="PANTHER" id="PTHR12143:SF39">
    <property type="entry name" value="SECRETED PROTEIN"/>
    <property type="match status" value="1"/>
</dbReference>
<evidence type="ECO:0000259" key="4">
    <source>
        <dbReference type="Pfam" id="PF07971"/>
    </source>
</evidence>
<comment type="caution">
    <text evidence="6">The sequence shown here is derived from an EMBL/GenBank/DDBJ whole genome shotgun (WGS) entry which is preliminary data.</text>
</comment>
<sequence>MKKVFSLCILFLEMISSYGIARDRSGEFSLSSYVNPFIGASTSVEAADTYHGMGKTFPGATAPFGMVQVSPNTITGGDNGSGYSNEHTSIEGFAFTQMSGVGWYGDLGNLLVIPTVGKLHTFSGTLEDPDSGYRSRYDKASEKASAGYYSVMLTDYQIKAEATALPHSGMLRFTFPENKEARIQIDLARRVGGTSIWQTIEVVDDHTIRGEMKCPPEGGGWGNGEGKADYTVYFYAEFSRPFCSHGVWSAEIPDGWERKRTDVTSERYREVIRNARILPDVKSMAGKHLGFYAEFDTRMDEQILMRSGISFTSLKNAEENLRAEMKTWKFEKISAKCRQLWDDALAKITVSGGTEEEKHIFYTALYHTMIDPRICSDVNGEYMGADKKVHRTEKFNKRTIFSGWDVFRSQMPLQTIINPTLINDQINSLVEIAEQSGKEYLERWELLNAYSNCMLGNPAIAVLCDAYSKGIRSYDVEKAYRYALNTSRLFGNNEEGYTPGSISHTLEYAYSDWCMARLSEWLGKEADKDRFEARARSYSSIYDTDSGWFRPRNKTGEFQPLPKAGRLTEGYGCTESNAYQQGWFVPHNVEGMVQMMGGRKKVLADLTDMFERTPKNYFWNQYYNHANEPVHHVPFLFNRLGAPELTQKWTRDICRNAYKNAVLGLVGNEDVGQMSAWYVLASSGIHPICPGNPCYEITSPVFEKVEFRLDLAYAKGKSFVIKTYNNSPENIYIQSAQLNGKPYDKSYLMHSDLIKGGELVLEMGNIPSDWGK</sequence>
<dbReference type="InterPro" id="IPR050883">
    <property type="entry name" value="PNGase"/>
</dbReference>
<dbReference type="AlphaFoldDB" id="A0A9P4E0M2"/>
<evidence type="ECO:0000313" key="6">
    <source>
        <dbReference type="EMBL" id="KAA5500394.1"/>
    </source>
</evidence>
<evidence type="ECO:0000313" key="7">
    <source>
        <dbReference type="Proteomes" id="UP000368418"/>
    </source>
</evidence>
<dbReference type="NCBIfam" id="TIGR01180">
    <property type="entry name" value="aman2_put"/>
    <property type="match status" value="1"/>
</dbReference>
<protein>
    <submittedName>
        <fullName evidence="6">Glycoside hydrolase family 92 protein</fullName>
    </submittedName>
</protein>
<dbReference type="InterPro" id="IPR012939">
    <property type="entry name" value="Glyco_hydro_92"/>
</dbReference>
<organism evidence="6 7">
    <name type="scientific">Bacteroides caccae</name>
    <dbReference type="NCBI Taxonomy" id="47678"/>
    <lineage>
        <taxon>Bacteria</taxon>
        <taxon>Pseudomonadati</taxon>
        <taxon>Bacteroidota</taxon>
        <taxon>Bacteroidia</taxon>
        <taxon>Bacteroidales</taxon>
        <taxon>Bacteroidaceae</taxon>
        <taxon>Bacteroides</taxon>
    </lineage>
</organism>
<dbReference type="InterPro" id="IPR005887">
    <property type="entry name" value="GH92_a_mannosidase_put"/>
</dbReference>
<accession>A0A9P4E0M2</accession>
<dbReference type="PANTHER" id="PTHR12143">
    <property type="entry name" value="PEPTIDE N-GLYCANASE PNGASE -RELATED"/>
    <property type="match status" value="1"/>
</dbReference>
<dbReference type="GO" id="GO:0005829">
    <property type="term" value="C:cytosol"/>
    <property type="evidence" value="ECO:0007669"/>
    <property type="project" value="TreeGrafter"/>
</dbReference>
<comment type="subunit">
    <text evidence="2">Monomer.</text>
</comment>
<dbReference type="GO" id="GO:0030246">
    <property type="term" value="F:carbohydrate binding"/>
    <property type="evidence" value="ECO:0007669"/>
    <property type="project" value="InterPro"/>
</dbReference>
<dbReference type="InterPro" id="IPR014718">
    <property type="entry name" value="GH-type_carb-bd"/>
</dbReference>
<proteinExistence type="predicted"/>
<dbReference type="Gene3D" id="2.70.98.10">
    <property type="match status" value="1"/>
</dbReference>